<evidence type="ECO:0000313" key="1">
    <source>
        <dbReference type="EMBL" id="KRZ67269.1"/>
    </source>
</evidence>
<keyword evidence="2" id="KW-1185">Reference proteome</keyword>
<organism evidence="1 2">
    <name type="scientific">Trichinella papuae</name>
    <dbReference type="NCBI Taxonomy" id="268474"/>
    <lineage>
        <taxon>Eukaryota</taxon>
        <taxon>Metazoa</taxon>
        <taxon>Ecdysozoa</taxon>
        <taxon>Nematoda</taxon>
        <taxon>Enoplea</taxon>
        <taxon>Dorylaimia</taxon>
        <taxon>Trichinellida</taxon>
        <taxon>Trichinellidae</taxon>
        <taxon>Trichinella</taxon>
    </lineage>
</organism>
<dbReference type="AlphaFoldDB" id="A0A0V1M6M2"/>
<comment type="caution">
    <text evidence="1">The sequence shown here is derived from an EMBL/GenBank/DDBJ whole genome shotgun (WGS) entry which is preliminary data.</text>
</comment>
<gene>
    <name evidence="1" type="ORF">T10_1186</name>
</gene>
<protein>
    <submittedName>
        <fullName evidence="1">Uncharacterized protein</fullName>
    </submittedName>
</protein>
<dbReference type="OrthoDB" id="10294119at2759"/>
<dbReference type="EMBL" id="JYDO01000203">
    <property type="protein sequence ID" value="KRZ67269.1"/>
    <property type="molecule type" value="Genomic_DNA"/>
</dbReference>
<dbReference type="Proteomes" id="UP000054843">
    <property type="component" value="Unassembled WGS sequence"/>
</dbReference>
<name>A0A0V1M6M2_9BILA</name>
<evidence type="ECO:0000313" key="2">
    <source>
        <dbReference type="Proteomes" id="UP000054843"/>
    </source>
</evidence>
<reference evidence="1 2" key="1">
    <citation type="submission" date="2015-01" db="EMBL/GenBank/DDBJ databases">
        <title>Evolution of Trichinella species and genotypes.</title>
        <authorList>
            <person name="Korhonen P.K."/>
            <person name="Edoardo P."/>
            <person name="Giuseppe L.R."/>
            <person name="Gasser R.B."/>
        </authorList>
    </citation>
    <scope>NUCLEOTIDE SEQUENCE [LARGE SCALE GENOMIC DNA]</scope>
    <source>
        <strain evidence="1">ISS1980</strain>
    </source>
</reference>
<sequence>MQCIVEILRERCCFTVLTNANVSNEKLKNIISLLASKQPAAFRVELINNMKHLQCKIHLKFVELNSHWIMSKADVQVKIARRRSSYGIFGLSEALIASNRTLSSGSLTHWRTISALVLGD</sequence>
<proteinExistence type="predicted"/>
<accession>A0A0V1M6M2</accession>